<reference evidence="1 2" key="1">
    <citation type="submission" date="2018-11" db="EMBL/GenBank/DDBJ databases">
        <title>Draft genome of Simplicispira Flexivirga sp. BO-16.</title>
        <authorList>
            <person name="Im W.T."/>
        </authorList>
    </citation>
    <scope>NUCLEOTIDE SEQUENCE [LARGE SCALE GENOMIC DNA]</scope>
    <source>
        <strain evidence="1 2">BO-16</strain>
    </source>
</reference>
<protein>
    <submittedName>
        <fullName evidence="1">Class F sortase</fullName>
    </submittedName>
</protein>
<organism evidence="1 2">
    <name type="scientific">Flexivirga caeni</name>
    <dbReference type="NCBI Taxonomy" id="2294115"/>
    <lineage>
        <taxon>Bacteria</taxon>
        <taxon>Bacillati</taxon>
        <taxon>Actinomycetota</taxon>
        <taxon>Actinomycetes</taxon>
        <taxon>Micrococcales</taxon>
        <taxon>Dermacoccaceae</taxon>
        <taxon>Flexivirga</taxon>
    </lineage>
</organism>
<sequence length="222" mass="23182">MKSASRRVRSTFARSALALVAIALVTSGVTLVARAKQSTAPFDLHGRRVALDPGTTPDASARTRMHATEDTGRRFRVPSVHLDVPLGALTMADRAITPPGFTSAYLVRNLGASPETPARGTVFVVMHSLRDGAVGPGNYLIDVDAGTARVAKGARIEVGPATYAVTGTRAIGKAELPGARSVWRDTPGRLVIITCLQRPGGGPSVDNIVITAELVAAHTDLS</sequence>
<keyword evidence="2" id="KW-1185">Reference proteome</keyword>
<evidence type="ECO:0000313" key="1">
    <source>
        <dbReference type="EMBL" id="RNI20332.1"/>
    </source>
</evidence>
<dbReference type="Proteomes" id="UP000271678">
    <property type="component" value="Unassembled WGS sequence"/>
</dbReference>
<dbReference type="OrthoDB" id="4425249at2"/>
<dbReference type="InterPro" id="IPR042001">
    <property type="entry name" value="Sortase_F"/>
</dbReference>
<accession>A0A3M9M485</accession>
<name>A0A3M9M485_9MICO</name>
<dbReference type="CDD" id="cd05829">
    <property type="entry name" value="Sortase_F"/>
    <property type="match status" value="1"/>
</dbReference>
<evidence type="ECO:0000313" key="2">
    <source>
        <dbReference type="Proteomes" id="UP000271678"/>
    </source>
</evidence>
<gene>
    <name evidence="1" type="ORF">EFY87_15420</name>
</gene>
<dbReference type="AlphaFoldDB" id="A0A3M9M485"/>
<comment type="caution">
    <text evidence="1">The sequence shown here is derived from an EMBL/GenBank/DDBJ whole genome shotgun (WGS) entry which is preliminary data.</text>
</comment>
<dbReference type="EMBL" id="RJJQ01000017">
    <property type="protein sequence ID" value="RNI20332.1"/>
    <property type="molecule type" value="Genomic_DNA"/>
</dbReference>
<proteinExistence type="predicted"/>